<dbReference type="AlphaFoldDB" id="V4ALY6"/>
<dbReference type="Proteomes" id="UP000030746">
    <property type="component" value="Unassembled WGS sequence"/>
</dbReference>
<dbReference type="HOGENOM" id="CLU_1572409_0_0_1"/>
<reference evidence="2 3" key="1">
    <citation type="journal article" date="2013" name="Nature">
        <title>Insights into bilaterian evolution from three spiralian genomes.</title>
        <authorList>
            <person name="Simakov O."/>
            <person name="Marletaz F."/>
            <person name="Cho S.J."/>
            <person name="Edsinger-Gonzales E."/>
            <person name="Havlak P."/>
            <person name="Hellsten U."/>
            <person name="Kuo D.H."/>
            <person name="Larsson T."/>
            <person name="Lv J."/>
            <person name="Arendt D."/>
            <person name="Savage R."/>
            <person name="Osoegawa K."/>
            <person name="de Jong P."/>
            <person name="Grimwood J."/>
            <person name="Chapman J.A."/>
            <person name="Shapiro H."/>
            <person name="Aerts A."/>
            <person name="Otillar R.P."/>
            <person name="Terry A.Y."/>
            <person name="Boore J.L."/>
            <person name="Grigoriev I.V."/>
            <person name="Lindberg D.R."/>
            <person name="Seaver E.C."/>
            <person name="Weisblat D.A."/>
            <person name="Putnam N.H."/>
            <person name="Rokhsar D.S."/>
        </authorList>
    </citation>
    <scope>NUCLEOTIDE SEQUENCE [LARGE SCALE GENOMIC DNA]</scope>
</reference>
<dbReference type="OrthoDB" id="6104988at2759"/>
<organism evidence="2 3">
    <name type="scientific">Lottia gigantea</name>
    <name type="common">Giant owl limpet</name>
    <dbReference type="NCBI Taxonomy" id="225164"/>
    <lineage>
        <taxon>Eukaryota</taxon>
        <taxon>Metazoa</taxon>
        <taxon>Spiralia</taxon>
        <taxon>Lophotrochozoa</taxon>
        <taxon>Mollusca</taxon>
        <taxon>Gastropoda</taxon>
        <taxon>Patellogastropoda</taxon>
        <taxon>Lottioidea</taxon>
        <taxon>Lottiidae</taxon>
        <taxon>Lottia</taxon>
    </lineage>
</organism>
<gene>
    <name evidence="2" type="ORF">LOTGIDRAFT_160320</name>
</gene>
<dbReference type="GeneID" id="20238360"/>
<dbReference type="RefSeq" id="XP_009053619.1">
    <property type="nucleotide sequence ID" value="XM_009055371.1"/>
</dbReference>
<evidence type="ECO:0000313" key="2">
    <source>
        <dbReference type="EMBL" id="ESO95775.1"/>
    </source>
</evidence>
<name>V4ALY6_LOTGI</name>
<sequence>MAFTYTNLYFAGAVPGLCHSTNLTVGHAYTVFLDYDTTNKKYTPTFKEDNVNDQYLEEISLVCEHDINYPNGITEDTATIMCPENYPDYEGCLNYVEPEPEDTSSNGISKDVVDNEVEVKPLTEGPPIVAPASNGDGAVPSTKDGGGNGSGVARVSCILYLGLIIYTLAL</sequence>
<dbReference type="CTD" id="20238360"/>
<protein>
    <submittedName>
        <fullName evidence="2">Uncharacterized protein</fullName>
    </submittedName>
</protein>
<evidence type="ECO:0000313" key="3">
    <source>
        <dbReference type="Proteomes" id="UP000030746"/>
    </source>
</evidence>
<accession>V4ALY6</accession>
<dbReference type="OMA" id="NKETCPE"/>
<feature type="region of interest" description="Disordered" evidence="1">
    <location>
        <begin position="122"/>
        <end position="148"/>
    </location>
</feature>
<dbReference type="KEGG" id="lgi:LOTGIDRAFT_160320"/>
<dbReference type="EMBL" id="KB201611">
    <property type="protein sequence ID" value="ESO95775.1"/>
    <property type="molecule type" value="Genomic_DNA"/>
</dbReference>
<proteinExistence type="predicted"/>
<evidence type="ECO:0000256" key="1">
    <source>
        <dbReference type="SAM" id="MobiDB-lite"/>
    </source>
</evidence>
<keyword evidence="3" id="KW-1185">Reference proteome</keyword>